<comment type="function">
    <text evidence="12">Cell wall formation. Adds enolpyruvyl to UDP-N-acetylglucosamine.</text>
</comment>
<dbReference type="NCBIfam" id="TIGR01072">
    <property type="entry name" value="murA"/>
    <property type="match status" value="1"/>
</dbReference>
<comment type="pathway">
    <text evidence="2 12">Cell wall biogenesis; peptidoglycan biosynthesis.</text>
</comment>
<proteinExistence type="inferred from homology"/>
<dbReference type="STRING" id="1413211.U473_06900"/>
<protein>
    <recommendedName>
        <fullName evidence="12">UDP-N-acetylglucosamine 1-carboxyvinyltransferase</fullName>
        <ecNumber evidence="12">2.5.1.7</ecNumber>
    </recommendedName>
    <alternativeName>
        <fullName evidence="12">Enoylpyruvate transferase</fullName>
    </alternativeName>
    <alternativeName>
        <fullName evidence="12">UDP-N-acetylglucosamine enolpyruvyl transferase</fullName>
        <shortName evidence="12">EPT</shortName>
    </alternativeName>
</protein>
<dbReference type="GO" id="GO:0051301">
    <property type="term" value="P:cell division"/>
    <property type="evidence" value="ECO:0007669"/>
    <property type="project" value="UniProtKB-KW"/>
</dbReference>
<name>A0A135L4B4_9BACI</name>
<dbReference type="NCBIfam" id="NF006873">
    <property type="entry name" value="PRK09369.1"/>
    <property type="match status" value="1"/>
</dbReference>
<evidence type="ECO:0000256" key="10">
    <source>
        <dbReference type="ARBA" id="ARBA00038367"/>
    </source>
</evidence>
<feature type="binding site" evidence="12">
    <location>
        <position position="92"/>
    </location>
    <ligand>
        <name>UDP-N-acetyl-alpha-D-glucosamine</name>
        <dbReference type="ChEBI" id="CHEBI:57705"/>
    </ligand>
</feature>
<accession>A0A135L4B4</accession>
<evidence type="ECO:0000256" key="5">
    <source>
        <dbReference type="ARBA" id="ARBA00022679"/>
    </source>
</evidence>
<dbReference type="GO" id="GO:0008760">
    <property type="term" value="F:UDP-N-acetylglucosamine 1-carboxyvinyltransferase activity"/>
    <property type="evidence" value="ECO:0007669"/>
    <property type="project" value="UniProtKB-UniRule"/>
</dbReference>
<dbReference type="GO" id="GO:0071555">
    <property type="term" value="P:cell wall organization"/>
    <property type="evidence" value="ECO:0007669"/>
    <property type="project" value="UniProtKB-KW"/>
</dbReference>
<keyword evidence="9 12" id="KW-0961">Cell wall biogenesis/degradation</keyword>
<feature type="binding site" evidence="12">
    <location>
        <position position="327"/>
    </location>
    <ligand>
        <name>UDP-N-acetyl-alpha-D-glucosamine</name>
        <dbReference type="ChEBI" id="CHEBI:57705"/>
    </ligand>
</feature>
<dbReference type="EC" id="2.5.1.7" evidence="12"/>
<feature type="modified residue" description="2-(S-cysteinyl)pyruvic acid O-phosphothioketal" evidence="12">
    <location>
        <position position="116"/>
    </location>
</feature>
<comment type="catalytic activity">
    <reaction evidence="11 12">
        <text>phosphoenolpyruvate + UDP-N-acetyl-alpha-D-glucosamine = UDP-N-acetyl-3-O-(1-carboxyvinyl)-alpha-D-glucosamine + phosphate</text>
        <dbReference type="Rhea" id="RHEA:18681"/>
        <dbReference type="ChEBI" id="CHEBI:43474"/>
        <dbReference type="ChEBI" id="CHEBI:57705"/>
        <dbReference type="ChEBI" id="CHEBI:58702"/>
        <dbReference type="ChEBI" id="CHEBI:68483"/>
        <dbReference type="EC" id="2.5.1.7"/>
    </reaction>
</comment>
<evidence type="ECO:0000313" key="14">
    <source>
        <dbReference type="EMBL" id="KXG43770.1"/>
    </source>
</evidence>
<dbReference type="InterPro" id="IPR036968">
    <property type="entry name" value="Enolpyruvate_Tfrase_sf"/>
</dbReference>
<evidence type="ECO:0000256" key="9">
    <source>
        <dbReference type="ARBA" id="ARBA00023316"/>
    </source>
</evidence>
<evidence type="ECO:0000256" key="6">
    <source>
        <dbReference type="ARBA" id="ARBA00022960"/>
    </source>
</evidence>
<evidence type="ECO:0000256" key="11">
    <source>
        <dbReference type="ARBA" id="ARBA00047527"/>
    </source>
</evidence>
<dbReference type="AlphaFoldDB" id="A0A135L4B4"/>
<dbReference type="InterPro" id="IPR005750">
    <property type="entry name" value="UDP_GlcNAc_COvinyl_MurA"/>
</dbReference>
<dbReference type="OrthoDB" id="9803760at2"/>
<evidence type="ECO:0000256" key="12">
    <source>
        <dbReference type="HAMAP-Rule" id="MF_00111"/>
    </source>
</evidence>
<dbReference type="HAMAP" id="MF_00111">
    <property type="entry name" value="MurA"/>
    <property type="match status" value="1"/>
</dbReference>
<dbReference type="Pfam" id="PF00275">
    <property type="entry name" value="EPSP_synthase"/>
    <property type="match status" value="1"/>
</dbReference>
<dbReference type="PANTHER" id="PTHR43783">
    <property type="entry name" value="UDP-N-ACETYLGLUCOSAMINE 1-CARBOXYVINYLTRANSFERASE"/>
    <property type="match status" value="1"/>
</dbReference>
<dbReference type="InterPro" id="IPR013792">
    <property type="entry name" value="RNA3'P_cycl/enolpyr_Trfase_a/b"/>
</dbReference>
<keyword evidence="12" id="KW-0670">Pyruvate</keyword>
<evidence type="ECO:0000256" key="3">
    <source>
        <dbReference type="ARBA" id="ARBA00022490"/>
    </source>
</evidence>
<dbReference type="FunFam" id="3.65.10.10:FF:000001">
    <property type="entry name" value="UDP-N-acetylglucosamine 1-carboxyvinyltransferase"/>
    <property type="match status" value="1"/>
</dbReference>
<keyword evidence="15" id="KW-1185">Reference proteome</keyword>
<dbReference type="SUPFAM" id="SSF55205">
    <property type="entry name" value="EPT/RTPC-like"/>
    <property type="match status" value="1"/>
</dbReference>
<organism evidence="14 15">
    <name type="scientific">Tepidibacillus decaturensis</name>
    <dbReference type="NCBI Taxonomy" id="1413211"/>
    <lineage>
        <taxon>Bacteria</taxon>
        <taxon>Bacillati</taxon>
        <taxon>Bacillota</taxon>
        <taxon>Bacilli</taxon>
        <taxon>Bacillales</taxon>
        <taxon>Bacillaceae</taxon>
        <taxon>Tepidibacillus</taxon>
    </lineage>
</organism>
<evidence type="ECO:0000256" key="4">
    <source>
        <dbReference type="ARBA" id="ARBA00022618"/>
    </source>
</evidence>
<dbReference type="InterPro" id="IPR050068">
    <property type="entry name" value="MurA_subfamily"/>
</dbReference>
<comment type="caution">
    <text evidence="14">The sequence shown here is derived from an EMBL/GenBank/DDBJ whole genome shotgun (WGS) entry which is preliminary data.</text>
</comment>
<comment type="caution">
    <text evidence="12">Lacks conserved residue(s) required for the propagation of feature annotation.</text>
</comment>
<feature type="binding site" evidence="12">
    <location>
        <position position="305"/>
    </location>
    <ligand>
        <name>UDP-N-acetyl-alpha-D-glucosamine</name>
        <dbReference type="ChEBI" id="CHEBI:57705"/>
    </ligand>
</feature>
<dbReference type="PANTHER" id="PTHR43783:SF1">
    <property type="entry name" value="UDP-N-ACETYLGLUCOSAMINE 1-CARBOXYVINYLTRANSFERASE"/>
    <property type="match status" value="1"/>
</dbReference>
<evidence type="ECO:0000256" key="8">
    <source>
        <dbReference type="ARBA" id="ARBA00023306"/>
    </source>
</evidence>
<keyword evidence="6 12" id="KW-0133">Cell shape</keyword>
<evidence type="ECO:0000256" key="2">
    <source>
        <dbReference type="ARBA" id="ARBA00004752"/>
    </source>
</evidence>
<dbReference type="InterPro" id="IPR001986">
    <property type="entry name" value="Enolpyruvate_Tfrase_dom"/>
</dbReference>
<dbReference type="GO" id="GO:0019277">
    <property type="term" value="P:UDP-N-acetylgalactosamine biosynthetic process"/>
    <property type="evidence" value="ECO:0007669"/>
    <property type="project" value="InterPro"/>
</dbReference>
<dbReference type="Proteomes" id="UP000070352">
    <property type="component" value="Unassembled WGS sequence"/>
</dbReference>
<evidence type="ECO:0000256" key="1">
    <source>
        <dbReference type="ARBA" id="ARBA00004496"/>
    </source>
</evidence>
<dbReference type="EMBL" id="LSKU01000001">
    <property type="protein sequence ID" value="KXG43770.1"/>
    <property type="molecule type" value="Genomic_DNA"/>
</dbReference>
<dbReference type="GO" id="GO:0009252">
    <property type="term" value="P:peptidoglycan biosynthetic process"/>
    <property type="evidence" value="ECO:0007669"/>
    <property type="project" value="UniProtKB-UniRule"/>
</dbReference>
<sequence>MEKLIIEGGRPLSGKIKVQGAKNAALPILAASLLAEGTHVIQDVPHLLDIDVMIQILRSLGAQVDFNHHTVMIDTRSILSTKVPEELMRLMRSSIFLMGPLLARFNQVSVSKPGGCAIGERKIDLHLKGLEALGAKIIDRDGLITCTAKELVGTVITLDYPSVGATENIMMAAVKARGETKIIYAAKEPEIVDLQNFLNQMGAKISGAGTDVITIKGIEELVPITYQIIPDRIVAGTFITVVGIAGGSIELNNVIPEHLTSVIEYLKRVGVEIETDNDIMVVKRMTPLKAVEKIYTSPYPGFPTDMQAQMMTLLTLAQGFSIIEERVFDSRFKHVDELIRMGADIRIDQSTAYIRGVPYLTGAHVEATDLRAGAALILAGLAARGKTIVHQVHHVDRGYERIEESLNAIGAKILRESEN</sequence>
<dbReference type="RefSeq" id="WP_068724687.1">
    <property type="nucleotide sequence ID" value="NZ_LSKU01000001.1"/>
</dbReference>
<dbReference type="CDD" id="cd01555">
    <property type="entry name" value="UdpNAET"/>
    <property type="match status" value="1"/>
</dbReference>
<keyword evidence="4 12" id="KW-0132">Cell division</keyword>
<keyword evidence="3 12" id="KW-0963">Cytoplasm</keyword>
<comment type="similarity">
    <text evidence="10 12">Belongs to the EPSP synthase family. MurA subfamily.</text>
</comment>
<gene>
    <name evidence="12" type="primary">murA</name>
    <name evidence="14" type="ORF">U473_06900</name>
</gene>
<feature type="active site" description="Proton donor" evidence="12">
    <location>
        <position position="116"/>
    </location>
</feature>
<feature type="binding site" evidence="12">
    <location>
        <begin position="22"/>
        <end position="23"/>
    </location>
    <ligand>
        <name>phosphoenolpyruvate</name>
        <dbReference type="ChEBI" id="CHEBI:58702"/>
    </ligand>
</feature>
<keyword evidence="5 12" id="KW-0808">Transferase</keyword>
<dbReference type="UniPathway" id="UPA00219"/>
<evidence type="ECO:0000313" key="15">
    <source>
        <dbReference type="Proteomes" id="UP000070352"/>
    </source>
</evidence>
<dbReference type="GO" id="GO:0008360">
    <property type="term" value="P:regulation of cell shape"/>
    <property type="evidence" value="ECO:0007669"/>
    <property type="project" value="UniProtKB-KW"/>
</dbReference>
<dbReference type="GO" id="GO:0005737">
    <property type="term" value="C:cytoplasm"/>
    <property type="evidence" value="ECO:0007669"/>
    <property type="project" value="UniProtKB-SubCell"/>
</dbReference>
<keyword evidence="8 12" id="KW-0131">Cell cycle</keyword>
<evidence type="ECO:0000259" key="13">
    <source>
        <dbReference type="Pfam" id="PF00275"/>
    </source>
</evidence>
<keyword evidence="7 12" id="KW-0573">Peptidoglycan synthesis</keyword>
<evidence type="ECO:0000256" key="7">
    <source>
        <dbReference type="ARBA" id="ARBA00022984"/>
    </source>
</evidence>
<reference evidence="14 15" key="1">
    <citation type="submission" date="2016-02" db="EMBL/GenBank/DDBJ databases">
        <title>Draft Genome for Tepidibacillus decaturensis nov. sp. Strain Z9, an Anaerobic, Moderately Thermophilic and Heterotrophic Bacterium from Deep Subsurface of the Illinois Basin, USA.</title>
        <authorList>
            <person name="Dong Y."/>
            <person name="Chang J.Y."/>
            <person name="Sanford R."/>
            <person name="Fouke B.W."/>
        </authorList>
    </citation>
    <scope>NUCLEOTIDE SEQUENCE [LARGE SCALE GENOMIC DNA]</scope>
    <source>
        <strain evidence="14 15">Z9</strain>
    </source>
</reference>
<feature type="domain" description="Enolpyruvate transferase" evidence="13">
    <location>
        <begin position="7"/>
        <end position="406"/>
    </location>
</feature>
<dbReference type="Gene3D" id="3.65.10.10">
    <property type="entry name" value="Enolpyruvate transferase domain"/>
    <property type="match status" value="2"/>
</dbReference>
<comment type="subcellular location">
    <subcellularLocation>
        <location evidence="1 12">Cytoplasm</location>
    </subcellularLocation>
</comment>